<dbReference type="SUPFAM" id="SSF51126">
    <property type="entry name" value="Pectin lyase-like"/>
    <property type="match status" value="1"/>
</dbReference>
<proteinExistence type="predicted"/>
<protein>
    <recommendedName>
        <fullName evidence="3">Right handed beta helix region</fullName>
    </recommendedName>
</protein>
<sequence length="469" mass="51720">MQETEHFYMFDKMRLNNGLFLLLLILVAACRKDERITSDPEAKLTLATNSVLFDTIFSSTGSVTKRIRLSNENPNALYINEIVLSGGTPSSFSLNINGESTSSSTNLLLNGKDSLNIFVKVKIDPTASNLPFLVQDSIIINCNGHRQVIKLVAFGQNAIFINEKSITGDTYWSNRLPYVITGGVTVQSGSRLNVAPGTKIYFHKDASLNVEGMLNVEGSANDPVVFCSDRLESIYASEPGQWKGIFLKRLGNAVIKYAVIKNASVGITSDSLSHNGNSKLILSNSIIKNMQVAAYIGYHSEMLAFNNLMYNCGNYLVYATGGGRYMLKQNTFAGYNFDFPRKTAALTFSDYISSSAYNHLNIELTNNIICGSLINELDIQRKSSAKVEYKLLNNLIKTTKTDLGSSNLINVEPGFIAVDSENFQLQDNSIVIGKGSSLTNDPYYNSYLNKDLRGINRINPSTLGCYEKN</sequence>
<reference evidence="1 2" key="1">
    <citation type="submission" date="2020-11" db="EMBL/GenBank/DDBJ databases">
        <title>Pedobacter endophytica, an endophytic bacteria isolated form Carex pumila.</title>
        <authorList>
            <person name="Peng Y."/>
            <person name="Jiang L."/>
            <person name="Lee J."/>
        </authorList>
    </citation>
    <scope>NUCLEOTIDE SEQUENCE [LARGE SCALE GENOMIC DNA]</scope>
    <source>
        <strain evidence="1 2">JBR3-12</strain>
    </source>
</reference>
<evidence type="ECO:0000313" key="2">
    <source>
        <dbReference type="Proteomes" id="UP000594759"/>
    </source>
</evidence>
<accession>A0A7U3Q4C3</accession>
<dbReference type="RefSeq" id="WP_196097818.1">
    <property type="nucleotide sequence ID" value="NZ_CP064939.1"/>
</dbReference>
<dbReference type="InterPro" id="IPR011050">
    <property type="entry name" value="Pectin_lyase_fold/virulence"/>
</dbReference>
<dbReference type="KEGG" id="pex:IZT61_14880"/>
<keyword evidence="2" id="KW-1185">Reference proteome</keyword>
<organism evidence="1 2">
    <name type="scientific">Pedobacter endophyticus</name>
    <dbReference type="NCBI Taxonomy" id="2789740"/>
    <lineage>
        <taxon>Bacteria</taxon>
        <taxon>Pseudomonadati</taxon>
        <taxon>Bacteroidota</taxon>
        <taxon>Sphingobacteriia</taxon>
        <taxon>Sphingobacteriales</taxon>
        <taxon>Sphingobacteriaceae</taxon>
        <taxon>Pedobacter</taxon>
    </lineage>
</organism>
<dbReference type="AlphaFoldDB" id="A0A7U3Q4C3"/>
<dbReference type="EMBL" id="CP064939">
    <property type="protein sequence ID" value="QPH38370.1"/>
    <property type="molecule type" value="Genomic_DNA"/>
</dbReference>
<gene>
    <name evidence="1" type="ORF">IZT61_14880</name>
</gene>
<evidence type="ECO:0008006" key="3">
    <source>
        <dbReference type="Google" id="ProtNLM"/>
    </source>
</evidence>
<name>A0A7U3Q4C3_9SPHI</name>
<dbReference type="Proteomes" id="UP000594759">
    <property type="component" value="Chromosome"/>
</dbReference>
<evidence type="ECO:0000313" key="1">
    <source>
        <dbReference type="EMBL" id="QPH38370.1"/>
    </source>
</evidence>